<gene>
    <name evidence="5" type="ORF">COB67_09950</name>
</gene>
<dbReference type="InterPro" id="IPR035919">
    <property type="entry name" value="EAL_sf"/>
</dbReference>
<dbReference type="EMBL" id="NVSR01000089">
    <property type="protein sequence ID" value="PCI26577.1"/>
    <property type="molecule type" value="Genomic_DNA"/>
</dbReference>
<dbReference type="SUPFAM" id="SSF54631">
    <property type="entry name" value="CBS-domain pair"/>
    <property type="match status" value="1"/>
</dbReference>
<feature type="domain" description="EAL" evidence="2">
    <location>
        <begin position="22"/>
        <end position="274"/>
    </location>
</feature>
<evidence type="ECO:0000259" key="2">
    <source>
        <dbReference type="PROSITE" id="PS50883"/>
    </source>
</evidence>
<dbReference type="PROSITE" id="PS50883">
    <property type="entry name" value="EAL"/>
    <property type="match status" value="1"/>
</dbReference>
<dbReference type="Pfam" id="PF00571">
    <property type="entry name" value="CBS"/>
    <property type="match status" value="1"/>
</dbReference>
<evidence type="ECO:0000313" key="6">
    <source>
        <dbReference type="Proteomes" id="UP000218113"/>
    </source>
</evidence>
<dbReference type="AlphaFoldDB" id="A0A2A4T0Q1"/>
<evidence type="ECO:0000259" key="4">
    <source>
        <dbReference type="PROSITE" id="PS51371"/>
    </source>
</evidence>
<sequence length="609" mass="69941">MTVKTKHAFQLLDGAYSIQGRSPIMTSKYNWPLVVKILTFAFQPIVSVRNGNCLGYEVLLRNWKEAGFTSIDEVFNQAFEDNYLYKLDLQLREKAIRNFKQLPGSSNLRLFYNLDNRVLEMQDYSTGNTVELLAKYDLPTSTLCFEISEKHDLTHKDQWLKPLHNYKKQHFQVAIDDYGTGFAGMKLLYQAEPNFVKIDRFFISDIAKDNKKRLFVSKIVELAHLMGISIIAEGVETQKEYYACKEIGCDFVQGYFIQRPMLDLEKLCLEYDHIAALAKRDQRKRSDDQWMISKEMKEILAIPITTDMFTVFEMFRQNKHRNFFPVVDERSTPLGMIHEQDLKEFVYSLYGKDLLQNRYSGKSLIDFIRPTPVADVTSPAEEILKIFTSDKDAEGIIVTRDTYYIGFLSARSLLNVLNAKNIAIARDQNPLTRLPGNHIIQDYVEGAIQDQVSQYTLVYFDFDNFKPFNDRFGFREGDRAIQMFADLLRKHFSQENEFIGHIGGDDFFVGFSNINFEESYQKVLQISTNFASSVESLYPVKNRSLGYIKAMDREGVLRRIPLLTVSAVILQLKVNHQKLPAGLISGTLAKMKKGAKAAADKICAASIAS</sequence>
<dbReference type="Pfam" id="PF00990">
    <property type="entry name" value="GGDEF"/>
    <property type="match status" value="1"/>
</dbReference>
<feature type="domain" description="GGDEF" evidence="3">
    <location>
        <begin position="453"/>
        <end position="607"/>
    </location>
</feature>
<dbReference type="Pfam" id="PF00563">
    <property type="entry name" value="EAL"/>
    <property type="match status" value="1"/>
</dbReference>
<dbReference type="GO" id="GO:0071111">
    <property type="term" value="F:cyclic-guanylate-specific phosphodiesterase activity"/>
    <property type="evidence" value="ECO:0007669"/>
    <property type="project" value="InterPro"/>
</dbReference>
<dbReference type="InterPro" id="IPR029787">
    <property type="entry name" value="Nucleotide_cyclase"/>
</dbReference>
<dbReference type="CDD" id="cd01949">
    <property type="entry name" value="GGDEF"/>
    <property type="match status" value="1"/>
</dbReference>
<keyword evidence="1" id="KW-0129">CBS domain</keyword>
<dbReference type="Gene3D" id="3.10.580.10">
    <property type="entry name" value="CBS-domain"/>
    <property type="match status" value="1"/>
</dbReference>
<dbReference type="SUPFAM" id="SSF141868">
    <property type="entry name" value="EAL domain-like"/>
    <property type="match status" value="1"/>
</dbReference>
<dbReference type="NCBIfam" id="TIGR00254">
    <property type="entry name" value="GGDEF"/>
    <property type="match status" value="1"/>
</dbReference>
<dbReference type="InterPro" id="IPR000160">
    <property type="entry name" value="GGDEF_dom"/>
</dbReference>
<dbReference type="Proteomes" id="UP000218113">
    <property type="component" value="Unassembled WGS sequence"/>
</dbReference>
<dbReference type="SUPFAM" id="SSF55073">
    <property type="entry name" value="Nucleotide cyclase"/>
    <property type="match status" value="1"/>
</dbReference>
<comment type="caution">
    <text evidence="5">The sequence shown here is derived from an EMBL/GenBank/DDBJ whole genome shotgun (WGS) entry which is preliminary data.</text>
</comment>
<dbReference type="PANTHER" id="PTHR33121">
    <property type="entry name" value="CYCLIC DI-GMP PHOSPHODIESTERASE PDEF"/>
    <property type="match status" value="1"/>
</dbReference>
<dbReference type="SMART" id="SM00052">
    <property type="entry name" value="EAL"/>
    <property type="match status" value="1"/>
</dbReference>
<dbReference type="InterPro" id="IPR000644">
    <property type="entry name" value="CBS_dom"/>
</dbReference>
<proteinExistence type="predicted"/>
<dbReference type="PROSITE" id="PS51371">
    <property type="entry name" value="CBS"/>
    <property type="match status" value="1"/>
</dbReference>
<dbReference type="InterPro" id="IPR050706">
    <property type="entry name" value="Cyclic-di-GMP_PDE-like"/>
</dbReference>
<dbReference type="PANTHER" id="PTHR33121:SF76">
    <property type="entry name" value="SIGNALING PROTEIN"/>
    <property type="match status" value="1"/>
</dbReference>
<protein>
    <submittedName>
        <fullName evidence="5">GGDEF domain-containing protein</fullName>
    </submittedName>
</protein>
<dbReference type="Gene3D" id="3.30.70.270">
    <property type="match status" value="1"/>
</dbReference>
<evidence type="ECO:0000256" key="1">
    <source>
        <dbReference type="PROSITE-ProRule" id="PRU00703"/>
    </source>
</evidence>
<name>A0A2A4T0Q1_9DELT</name>
<dbReference type="Gene3D" id="3.20.20.450">
    <property type="entry name" value="EAL domain"/>
    <property type="match status" value="1"/>
</dbReference>
<organism evidence="5 6">
    <name type="scientific">SAR324 cluster bacterium</name>
    <dbReference type="NCBI Taxonomy" id="2024889"/>
    <lineage>
        <taxon>Bacteria</taxon>
        <taxon>Deltaproteobacteria</taxon>
        <taxon>SAR324 cluster</taxon>
    </lineage>
</organism>
<dbReference type="InterPro" id="IPR043128">
    <property type="entry name" value="Rev_trsase/Diguanyl_cyclase"/>
</dbReference>
<dbReference type="InterPro" id="IPR001633">
    <property type="entry name" value="EAL_dom"/>
</dbReference>
<evidence type="ECO:0000259" key="3">
    <source>
        <dbReference type="PROSITE" id="PS50887"/>
    </source>
</evidence>
<dbReference type="SMART" id="SM00267">
    <property type="entry name" value="GGDEF"/>
    <property type="match status" value="1"/>
</dbReference>
<reference evidence="6" key="1">
    <citation type="submission" date="2017-08" db="EMBL/GenBank/DDBJ databases">
        <title>A dynamic microbial community with high functional redundancy inhabits the cold, oxic subseafloor aquifer.</title>
        <authorList>
            <person name="Tully B.J."/>
            <person name="Wheat C.G."/>
            <person name="Glazer B.T."/>
            <person name="Huber J.A."/>
        </authorList>
    </citation>
    <scope>NUCLEOTIDE SEQUENCE [LARGE SCALE GENOMIC DNA]</scope>
</reference>
<accession>A0A2A4T0Q1</accession>
<dbReference type="PROSITE" id="PS50887">
    <property type="entry name" value="GGDEF"/>
    <property type="match status" value="1"/>
</dbReference>
<evidence type="ECO:0000313" key="5">
    <source>
        <dbReference type="EMBL" id="PCI26577.1"/>
    </source>
</evidence>
<dbReference type="CDD" id="cd01948">
    <property type="entry name" value="EAL"/>
    <property type="match status" value="1"/>
</dbReference>
<dbReference type="InterPro" id="IPR046342">
    <property type="entry name" value="CBS_dom_sf"/>
</dbReference>
<feature type="domain" description="CBS" evidence="4">
    <location>
        <begin position="291"/>
        <end position="354"/>
    </location>
</feature>